<feature type="non-terminal residue" evidence="1">
    <location>
        <position position="1"/>
    </location>
</feature>
<dbReference type="AlphaFoldDB" id="A0A8X6NAG5"/>
<organism evidence="1 2">
    <name type="scientific">Nephila pilipes</name>
    <name type="common">Giant wood spider</name>
    <name type="synonym">Nephila maculata</name>
    <dbReference type="NCBI Taxonomy" id="299642"/>
    <lineage>
        <taxon>Eukaryota</taxon>
        <taxon>Metazoa</taxon>
        <taxon>Ecdysozoa</taxon>
        <taxon>Arthropoda</taxon>
        <taxon>Chelicerata</taxon>
        <taxon>Arachnida</taxon>
        <taxon>Araneae</taxon>
        <taxon>Araneomorphae</taxon>
        <taxon>Entelegynae</taxon>
        <taxon>Araneoidea</taxon>
        <taxon>Nephilidae</taxon>
        <taxon>Nephila</taxon>
    </lineage>
</organism>
<evidence type="ECO:0000313" key="2">
    <source>
        <dbReference type="Proteomes" id="UP000887013"/>
    </source>
</evidence>
<sequence length="61" mass="7139">RRNNNLKWILNLKSQVTEVNSTCESFRLISIPNPDCERALMCDRIKVYEPTLTTFFGMTET</sequence>
<comment type="caution">
    <text evidence="1">The sequence shown here is derived from an EMBL/GenBank/DDBJ whole genome shotgun (WGS) entry which is preliminary data.</text>
</comment>
<dbReference type="EMBL" id="BMAW01102402">
    <property type="protein sequence ID" value="GFT04126.1"/>
    <property type="molecule type" value="Genomic_DNA"/>
</dbReference>
<dbReference type="Proteomes" id="UP000887013">
    <property type="component" value="Unassembled WGS sequence"/>
</dbReference>
<accession>A0A8X6NAG5</accession>
<name>A0A8X6NAG5_NEPPI</name>
<keyword evidence="2" id="KW-1185">Reference proteome</keyword>
<protein>
    <submittedName>
        <fullName evidence="1">Uncharacterized protein</fullName>
    </submittedName>
</protein>
<reference evidence="1" key="1">
    <citation type="submission" date="2020-08" db="EMBL/GenBank/DDBJ databases">
        <title>Multicomponent nature underlies the extraordinary mechanical properties of spider dragline silk.</title>
        <authorList>
            <person name="Kono N."/>
            <person name="Nakamura H."/>
            <person name="Mori M."/>
            <person name="Yoshida Y."/>
            <person name="Ohtoshi R."/>
            <person name="Malay A.D."/>
            <person name="Moran D.A.P."/>
            <person name="Tomita M."/>
            <person name="Numata K."/>
            <person name="Arakawa K."/>
        </authorList>
    </citation>
    <scope>NUCLEOTIDE SEQUENCE</scope>
</reference>
<evidence type="ECO:0000313" key="1">
    <source>
        <dbReference type="EMBL" id="GFT04126.1"/>
    </source>
</evidence>
<gene>
    <name evidence="1" type="ORF">NPIL_279921</name>
</gene>
<proteinExistence type="predicted"/>